<evidence type="ECO:0000313" key="8">
    <source>
        <dbReference type="EMBL" id="TSK31389.1"/>
    </source>
</evidence>
<dbReference type="PANTHER" id="PTHR24064">
    <property type="entry name" value="SOLUTE CARRIER FAMILY 22 MEMBER"/>
    <property type="match status" value="1"/>
</dbReference>
<protein>
    <submittedName>
        <fullName evidence="8">Solute carrier family 22 member 13</fullName>
    </submittedName>
</protein>
<dbReference type="SUPFAM" id="SSF103473">
    <property type="entry name" value="MFS general substrate transporter"/>
    <property type="match status" value="1"/>
</dbReference>
<keyword evidence="9" id="KW-1185">Reference proteome</keyword>
<feature type="transmembrane region" description="Helical" evidence="6">
    <location>
        <begin position="456"/>
        <end position="474"/>
    </location>
</feature>
<feature type="transmembrane region" description="Helical" evidence="6">
    <location>
        <begin position="140"/>
        <end position="159"/>
    </location>
</feature>
<evidence type="ECO:0000256" key="1">
    <source>
        <dbReference type="ARBA" id="ARBA00004141"/>
    </source>
</evidence>
<evidence type="ECO:0000259" key="7">
    <source>
        <dbReference type="PROSITE" id="PS50850"/>
    </source>
</evidence>
<comment type="caution">
    <text evidence="8">The sequence shown here is derived from an EMBL/GenBank/DDBJ whole genome shotgun (WGS) entry which is preliminary data.</text>
</comment>
<feature type="transmembrane region" description="Helical" evidence="6">
    <location>
        <begin position="311"/>
        <end position="333"/>
    </location>
</feature>
<evidence type="ECO:0000313" key="9">
    <source>
        <dbReference type="Proteomes" id="UP000319801"/>
    </source>
</evidence>
<feature type="transmembrane region" description="Helical" evidence="6">
    <location>
        <begin position="391"/>
        <end position="413"/>
    </location>
</feature>
<dbReference type="InterPro" id="IPR005828">
    <property type="entry name" value="MFS_sugar_transport-like"/>
</dbReference>
<gene>
    <name evidence="8" type="ORF">Baya_3499</name>
</gene>
<feature type="region of interest" description="Disordered" evidence="5">
    <location>
        <begin position="494"/>
        <end position="527"/>
    </location>
</feature>
<feature type="transmembrane region" description="Helical" evidence="6">
    <location>
        <begin position="20"/>
        <end position="40"/>
    </location>
</feature>
<evidence type="ECO:0000256" key="4">
    <source>
        <dbReference type="ARBA" id="ARBA00023136"/>
    </source>
</evidence>
<sequence>MSFDQVLAEVGGFGKYQKILFVMICFPHMFLGIHIMSSIFTSYTPAHHCRSSATEHWHFNVSANSSGSCSSALTEPNRTEFCPHGWVYNQEFVHSSTVTEWDLVCGQATLNSLGSSLFMLGLLVGAFVFGFMADRLGRKLTLLLSLALQTMFGVAAAFAPNYTVYVTFRFILGAAVSGVINSSFVLGTEWASTKRRMLAGVLTDYFFVFGYMLLAGVAYLIRSWRNLQLAISAPGFIFIFYIWVLPDSARWLLANNRKEEALVLLRKAATMNGRSLTTTVQLDKCEGMQKKTQPSVADLVRTPQMRKRSLILFYIWFATVLVYYGLSLGVSYLGTNLYLTQFLFGLVEIPARTVALLLLPYSRRLSQSVFLAFGGIACLFMLIVPEDSFNIRTAVAMTGKFGIAASFSVIYVYTAELFPTVLRQTGLGVSCIFARIGGILAPMINLLGESNSTAPMVIFGSAPLLGAVLALGLAETANKPLPDTIQDIQDAERLTSKNDDGNAPVDTSQAPTNTEEQELQSFTNDSL</sequence>
<organism evidence="8 9">
    <name type="scientific">Bagarius yarrelli</name>
    <name type="common">Goonch</name>
    <name type="synonym">Bagrus yarrelli</name>
    <dbReference type="NCBI Taxonomy" id="175774"/>
    <lineage>
        <taxon>Eukaryota</taxon>
        <taxon>Metazoa</taxon>
        <taxon>Chordata</taxon>
        <taxon>Craniata</taxon>
        <taxon>Vertebrata</taxon>
        <taxon>Euteleostomi</taxon>
        <taxon>Actinopterygii</taxon>
        <taxon>Neopterygii</taxon>
        <taxon>Teleostei</taxon>
        <taxon>Ostariophysi</taxon>
        <taxon>Siluriformes</taxon>
        <taxon>Sisoridae</taxon>
        <taxon>Sisorinae</taxon>
        <taxon>Bagarius</taxon>
    </lineage>
</organism>
<feature type="transmembrane region" description="Helical" evidence="6">
    <location>
        <begin position="165"/>
        <end position="186"/>
    </location>
</feature>
<dbReference type="EMBL" id="VCAZ01000009">
    <property type="protein sequence ID" value="TSK31389.1"/>
    <property type="molecule type" value="Genomic_DNA"/>
</dbReference>
<dbReference type="Proteomes" id="UP000319801">
    <property type="component" value="Unassembled WGS sequence"/>
</dbReference>
<comment type="subcellular location">
    <subcellularLocation>
        <location evidence="1">Membrane</location>
        <topology evidence="1">Multi-pass membrane protein</topology>
    </subcellularLocation>
</comment>
<keyword evidence="2 6" id="KW-0812">Transmembrane</keyword>
<evidence type="ECO:0000256" key="2">
    <source>
        <dbReference type="ARBA" id="ARBA00022692"/>
    </source>
</evidence>
<dbReference type="OrthoDB" id="5296287at2759"/>
<feature type="transmembrane region" description="Helical" evidence="6">
    <location>
        <begin position="227"/>
        <end position="245"/>
    </location>
</feature>
<dbReference type="InterPro" id="IPR036259">
    <property type="entry name" value="MFS_trans_sf"/>
</dbReference>
<feature type="transmembrane region" description="Helical" evidence="6">
    <location>
        <begin position="113"/>
        <end position="133"/>
    </location>
</feature>
<feature type="compositionally biased region" description="Polar residues" evidence="5">
    <location>
        <begin position="505"/>
        <end position="527"/>
    </location>
</feature>
<name>A0A556TPF2_BAGYA</name>
<evidence type="ECO:0000256" key="5">
    <source>
        <dbReference type="SAM" id="MobiDB-lite"/>
    </source>
</evidence>
<dbReference type="AlphaFoldDB" id="A0A556TPF2"/>
<evidence type="ECO:0000256" key="6">
    <source>
        <dbReference type="SAM" id="Phobius"/>
    </source>
</evidence>
<feature type="transmembrane region" description="Helical" evidence="6">
    <location>
        <begin position="339"/>
        <end position="361"/>
    </location>
</feature>
<reference evidence="8 9" key="1">
    <citation type="journal article" date="2019" name="Genome Biol. Evol.">
        <title>Whole-Genome Sequencing of the Giant Devil Catfish, Bagarius yarrelli.</title>
        <authorList>
            <person name="Jiang W."/>
            <person name="Lv Y."/>
            <person name="Cheng L."/>
            <person name="Yang K."/>
            <person name="Chao B."/>
            <person name="Wang X."/>
            <person name="Li Y."/>
            <person name="Pan X."/>
            <person name="You X."/>
            <person name="Zhang Y."/>
            <person name="Yang J."/>
            <person name="Li J."/>
            <person name="Zhang X."/>
            <person name="Liu S."/>
            <person name="Sun C."/>
            <person name="Yang J."/>
            <person name="Shi Q."/>
        </authorList>
    </citation>
    <scope>NUCLEOTIDE SEQUENCE [LARGE SCALE GENOMIC DNA]</scope>
    <source>
        <strain evidence="8">JWS20170419001</strain>
        <tissue evidence="8">Muscle</tissue>
    </source>
</reference>
<accession>A0A556TPF2</accession>
<dbReference type="InterPro" id="IPR020846">
    <property type="entry name" value="MFS_dom"/>
</dbReference>
<dbReference type="GO" id="GO:0016020">
    <property type="term" value="C:membrane"/>
    <property type="evidence" value="ECO:0007669"/>
    <property type="project" value="UniProtKB-SubCell"/>
</dbReference>
<dbReference type="Gene3D" id="1.20.1250.20">
    <property type="entry name" value="MFS general substrate transporter like domains"/>
    <property type="match status" value="1"/>
</dbReference>
<dbReference type="PROSITE" id="PS50850">
    <property type="entry name" value="MFS"/>
    <property type="match status" value="1"/>
</dbReference>
<evidence type="ECO:0000256" key="3">
    <source>
        <dbReference type="ARBA" id="ARBA00022989"/>
    </source>
</evidence>
<keyword evidence="4 6" id="KW-0472">Membrane</keyword>
<feature type="transmembrane region" description="Helical" evidence="6">
    <location>
        <begin position="425"/>
        <end position="444"/>
    </location>
</feature>
<keyword evidence="3 6" id="KW-1133">Transmembrane helix</keyword>
<dbReference type="GO" id="GO:0022857">
    <property type="term" value="F:transmembrane transporter activity"/>
    <property type="evidence" value="ECO:0007669"/>
    <property type="project" value="InterPro"/>
</dbReference>
<feature type="domain" description="Major facilitator superfamily (MFS) profile" evidence="7">
    <location>
        <begin position="20"/>
        <end position="478"/>
    </location>
</feature>
<proteinExistence type="predicted"/>
<feature type="transmembrane region" description="Helical" evidence="6">
    <location>
        <begin position="368"/>
        <end position="385"/>
    </location>
</feature>
<feature type="transmembrane region" description="Helical" evidence="6">
    <location>
        <begin position="198"/>
        <end position="221"/>
    </location>
</feature>
<dbReference type="Pfam" id="PF00083">
    <property type="entry name" value="Sugar_tr"/>
    <property type="match status" value="1"/>
</dbReference>